<dbReference type="Proteomes" id="UP000193926">
    <property type="component" value="Unassembled WGS sequence"/>
</dbReference>
<gene>
    <name evidence="1" type="ORF">MGEO_04780</name>
</gene>
<dbReference type="Gene3D" id="3.40.50.12500">
    <property type="match status" value="1"/>
</dbReference>
<dbReference type="OrthoDB" id="9816064at2"/>
<dbReference type="PANTHER" id="PTHR40267:SF1">
    <property type="entry name" value="BLR3294 PROTEIN"/>
    <property type="match status" value="1"/>
</dbReference>
<dbReference type="InterPro" id="IPR026286">
    <property type="entry name" value="MaiA/AMDase"/>
</dbReference>
<evidence type="ECO:0000313" key="1">
    <source>
        <dbReference type="EMBL" id="OSQ52676.1"/>
    </source>
</evidence>
<dbReference type="AlphaFoldDB" id="A0A1X4NQ23"/>
<evidence type="ECO:0000313" key="2">
    <source>
        <dbReference type="Proteomes" id="UP000193926"/>
    </source>
</evidence>
<reference evidence="1 2" key="1">
    <citation type="submission" date="2014-03" db="EMBL/GenBank/DDBJ databases">
        <title>The draft genome sequence of Marivita geojedonensis KCTC 23882.</title>
        <authorList>
            <person name="Lai Q."/>
            <person name="Shao Z."/>
        </authorList>
    </citation>
    <scope>NUCLEOTIDE SEQUENCE [LARGE SCALE GENOMIC DNA]</scope>
    <source>
        <strain evidence="1 2">DPG-138</strain>
    </source>
</reference>
<comment type="caution">
    <text evidence="1">The sequence shown here is derived from an EMBL/GenBank/DDBJ whole genome shotgun (WGS) entry which is preliminary data.</text>
</comment>
<protein>
    <submittedName>
        <fullName evidence="1">Asp/Glu racemase</fullName>
    </submittedName>
</protein>
<dbReference type="InterPro" id="IPR053714">
    <property type="entry name" value="Iso_Racemase_Enz_sf"/>
</dbReference>
<dbReference type="PIRSF" id="PIRSF015736">
    <property type="entry name" value="MI"/>
    <property type="match status" value="1"/>
</dbReference>
<name>A0A1X4NQ23_9RHOB</name>
<dbReference type="EMBL" id="JFKC01000002">
    <property type="protein sequence ID" value="OSQ52676.1"/>
    <property type="molecule type" value="Genomic_DNA"/>
</dbReference>
<sequence length="250" mass="26272">MALPYSVDTDRPTQIGLIALQSDETIERDFRLMMPPDVEVLVTRVPSSTTVSLETLRAMEESLTNSAALLPRGAHCAAVGYGCTSASAAIGAGRVSELIRKGVSTPHVTDPLTALIAACKALDLRRIGLVSPYVASVSDQLISALDQAGVSVVSFGSFDEPSEERVVRISRESVRDAALHVGRNGACDAVFLSCTNLRSLEIVDEVEGALGIPVLGSNQVLAWHLGKLAGCLNGFSGIGRLFLSGADLQP</sequence>
<proteinExistence type="predicted"/>
<accession>A0A1X4NQ23</accession>
<dbReference type="STRING" id="1123756.MGEO_04780"/>
<organism evidence="1 2">
    <name type="scientific">Marivita geojedonensis</name>
    <dbReference type="NCBI Taxonomy" id="1123756"/>
    <lineage>
        <taxon>Bacteria</taxon>
        <taxon>Pseudomonadati</taxon>
        <taxon>Pseudomonadota</taxon>
        <taxon>Alphaproteobacteria</taxon>
        <taxon>Rhodobacterales</taxon>
        <taxon>Roseobacteraceae</taxon>
        <taxon>Marivita</taxon>
    </lineage>
</organism>
<dbReference type="RefSeq" id="WP_085635552.1">
    <property type="nucleotide sequence ID" value="NZ_JFKC01000002.1"/>
</dbReference>
<keyword evidence="2" id="KW-1185">Reference proteome</keyword>
<dbReference type="PANTHER" id="PTHR40267">
    <property type="entry name" value="BLR3294 PROTEIN"/>
    <property type="match status" value="1"/>
</dbReference>
<dbReference type="Pfam" id="PF17645">
    <property type="entry name" value="Amdase"/>
    <property type="match status" value="1"/>
</dbReference>